<dbReference type="InterPro" id="IPR009718">
    <property type="entry name" value="Rex_DNA-bd_C_dom"/>
</dbReference>
<evidence type="ECO:0000313" key="3">
    <source>
        <dbReference type="Proteomes" id="UP000439965"/>
    </source>
</evidence>
<reference evidence="2 3" key="1">
    <citation type="submission" date="2019-04" db="EMBL/GenBank/DDBJ databases">
        <title>Step-wise assembly of the neonatal virome modulated by breast feeding.</title>
        <authorList>
            <person name="Liang G."/>
            <person name="Bushman F."/>
        </authorList>
    </citation>
    <scope>NUCLEOTIDE SEQUENCE [LARGE SCALE GENOMIC DNA]</scope>
    <source>
        <strain evidence="2 3">E3404</strain>
    </source>
</reference>
<feature type="non-terminal residue" evidence="2">
    <location>
        <position position="23"/>
    </location>
</feature>
<comment type="caution">
    <text evidence="2">The sequence shown here is derived from an EMBL/GenBank/DDBJ whole genome shotgun (WGS) entry which is preliminary data.</text>
</comment>
<dbReference type="Pfam" id="PF06971">
    <property type="entry name" value="Put_DNA-bind_N"/>
    <property type="match status" value="1"/>
</dbReference>
<dbReference type="InterPro" id="IPR036388">
    <property type="entry name" value="WH-like_DNA-bd_sf"/>
</dbReference>
<name>A0A6I4XWY7_ENTGA</name>
<protein>
    <submittedName>
        <fullName evidence="2">Redox-sensing transcriptional repressor Rex</fullName>
    </submittedName>
</protein>
<sequence>MKDQVIPKATARRLPLYYRYLRM</sequence>
<evidence type="ECO:0000313" key="2">
    <source>
        <dbReference type="EMBL" id="MXS28038.1"/>
    </source>
</evidence>
<dbReference type="GO" id="GO:0051775">
    <property type="term" value="P:response to redox state"/>
    <property type="evidence" value="ECO:0007669"/>
    <property type="project" value="InterPro"/>
</dbReference>
<evidence type="ECO:0000259" key="1">
    <source>
        <dbReference type="Pfam" id="PF06971"/>
    </source>
</evidence>
<dbReference type="AlphaFoldDB" id="A0A6I4XWY7"/>
<proteinExistence type="predicted"/>
<dbReference type="RefSeq" id="WP_337192721.1">
    <property type="nucleotide sequence ID" value="NZ_WVTI01000440.1"/>
</dbReference>
<dbReference type="Proteomes" id="UP000439965">
    <property type="component" value="Unassembled WGS sequence"/>
</dbReference>
<organism evidence="2 3">
    <name type="scientific">Enterococcus gallinarum</name>
    <dbReference type="NCBI Taxonomy" id="1353"/>
    <lineage>
        <taxon>Bacteria</taxon>
        <taxon>Bacillati</taxon>
        <taxon>Bacillota</taxon>
        <taxon>Bacilli</taxon>
        <taxon>Lactobacillales</taxon>
        <taxon>Enterococcaceae</taxon>
        <taxon>Enterococcus</taxon>
    </lineage>
</organism>
<gene>
    <name evidence="2" type="ORF">GTI89_18515</name>
</gene>
<dbReference type="Gene3D" id="1.10.10.10">
    <property type="entry name" value="Winged helix-like DNA-binding domain superfamily/Winged helix DNA-binding domain"/>
    <property type="match status" value="1"/>
</dbReference>
<feature type="domain" description="Rex DNA-binding C-terminal" evidence="1">
    <location>
        <begin position="6"/>
        <end position="22"/>
    </location>
</feature>
<dbReference type="GO" id="GO:0045892">
    <property type="term" value="P:negative regulation of DNA-templated transcription"/>
    <property type="evidence" value="ECO:0007669"/>
    <property type="project" value="InterPro"/>
</dbReference>
<accession>A0A6I4XWY7</accession>
<dbReference type="EMBL" id="WVTI01000440">
    <property type="protein sequence ID" value="MXS28038.1"/>
    <property type="molecule type" value="Genomic_DNA"/>
</dbReference>